<reference evidence="2" key="3">
    <citation type="journal article" date="2017" name="Genome Announc.">
        <title>Twelve Complete Reference Genomes of Clinical Isolates in the Capnocytophaga Genus.</title>
        <authorList>
            <person name="Villarma A."/>
            <person name="Gulvik C.A."/>
            <person name="Rowe L.A."/>
            <person name="Sheth M."/>
            <person name="Juieng P."/>
            <person name="Nicholson A.C."/>
            <person name="Loparev V.N."/>
            <person name="McQuiston J.R."/>
        </authorList>
    </citation>
    <scope>NUCLEOTIDE SEQUENCE</scope>
    <source>
        <strain evidence="2">H3936</strain>
    </source>
</reference>
<reference evidence="3" key="1">
    <citation type="submission" date="2015-01" db="EMBL/GenBank/DDBJ databases">
        <authorList>
            <person name="Xiang T."/>
            <person name="Song Y."/>
            <person name="Huang L."/>
            <person name="Wang B."/>
            <person name="Wu P."/>
        </authorList>
    </citation>
    <scope>NUCLEOTIDE SEQUENCE [LARGE SCALE GENOMIC DNA]</scope>
    <source>
        <strain evidence="3">Cc11</strain>
    </source>
</reference>
<evidence type="ECO:0008006" key="6">
    <source>
        <dbReference type="Google" id="ProtNLM"/>
    </source>
</evidence>
<protein>
    <recommendedName>
        <fullName evidence="6">Thiol-activated cytolysin</fullName>
    </recommendedName>
</protein>
<reference evidence="4" key="2">
    <citation type="submission" date="2015-01" db="EMBL/GenBank/DDBJ databases">
        <authorList>
            <person name="MANFREDI Pablo"/>
        </authorList>
    </citation>
    <scope>NUCLEOTIDE SEQUENCE [LARGE SCALE GENOMIC DNA]</scope>
    <source>
        <strain evidence="4">Cc11</strain>
    </source>
</reference>
<dbReference type="InterPro" id="IPR036359">
    <property type="entry name" value="Thiol_cytolysin_sf"/>
</dbReference>
<dbReference type="Gene3D" id="3.90.840.10">
    <property type="entry name" value="Thiol-activated cytolysin superfamily/Thiol-activated cytolysin, alpha-beta domain"/>
    <property type="match status" value="1"/>
</dbReference>
<dbReference type="InterPro" id="IPR001869">
    <property type="entry name" value="Thiol_cytolysin"/>
</dbReference>
<evidence type="ECO:0000256" key="1">
    <source>
        <dbReference type="SAM" id="SignalP"/>
    </source>
</evidence>
<gene>
    <name evidence="3" type="ORF">CCAN11_1860010</name>
    <name evidence="2" type="ORF">CGC54_07465</name>
</gene>
<reference evidence="5" key="4">
    <citation type="submission" date="2017-06" db="EMBL/GenBank/DDBJ databases">
        <title>Capnocytophaga spp. assemblies.</title>
        <authorList>
            <person name="Gulvik C.A."/>
        </authorList>
    </citation>
    <scope>NUCLEOTIDE SEQUENCE [LARGE SCALE GENOMIC DNA]</scope>
    <source>
        <strain evidence="5">H3936</strain>
    </source>
</reference>
<dbReference type="Proteomes" id="UP000039370">
    <property type="component" value="Unassembled WGS sequence"/>
</dbReference>
<organism evidence="3 4">
    <name type="scientific">Capnocytophaga canimorsus</name>
    <dbReference type="NCBI Taxonomy" id="28188"/>
    <lineage>
        <taxon>Bacteria</taxon>
        <taxon>Pseudomonadati</taxon>
        <taxon>Bacteroidota</taxon>
        <taxon>Flavobacteriia</taxon>
        <taxon>Flavobacteriales</taxon>
        <taxon>Flavobacteriaceae</taxon>
        <taxon>Capnocytophaga</taxon>
    </lineage>
</organism>
<keyword evidence="1" id="KW-0732">Signal</keyword>
<dbReference type="GO" id="GO:0015485">
    <property type="term" value="F:cholesterol binding"/>
    <property type="evidence" value="ECO:0007669"/>
    <property type="project" value="InterPro"/>
</dbReference>
<dbReference type="PROSITE" id="PS51257">
    <property type="entry name" value="PROKAR_LIPOPROTEIN"/>
    <property type="match status" value="1"/>
</dbReference>
<accession>A0A0B7IG75</accession>
<dbReference type="EMBL" id="CP022389">
    <property type="protein sequence ID" value="ATA94174.1"/>
    <property type="molecule type" value="Genomic_DNA"/>
</dbReference>
<dbReference type="Pfam" id="PF01289">
    <property type="entry name" value="Thiol_cytolysin"/>
    <property type="match status" value="1"/>
</dbReference>
<dbReference type="EMBL" id="CDOK01000097">
    <property type="protein sequence ID" value="CEN48997.1"/>
    <property type="molecule type" value="Genomic_DNA"/>
</dbReference>
<proteinExistence type="predicted"/>
<dbReference type="InterPro" id="IPR036363">
    <property type="entry name" value="Thiol_cytolysin_ab_sf"/>
</dbReference>
<evidence type="ECO:0000313" key="2">
    <source>
        <dbReference type="EMBL" id="ATA94174.1"/>
    </source>
</evidence>
<feature type="chain" id="PRO_5002116637" description="Thiol-activated cytolysin" evidence="1">
    <location>
        <begin position="18"/>
        <end position="372"/>
    </location>
</feature>
<dbReference type="Proteomes" id="UP000243753">
    <property type="component" value="Chromosome"/>
</dbReference>
<evidence type="ECO:0000313" key="3">
    <source>
        <dbReference type="EMBL" id="CEN48997.1"/>
    </source>
</evidence>
<feature type="signal peptide" evidence="1">
    <location>
        <begin position="1"/>
        <end position="17"/>
    </location>
</feature>
<sequence length="372" mass="41989">MKKMFLKSVLVAGVALAMSCSKEDVDKFSDSVTSVLEKLKKVEFPEEGPIIIETTDDYVVRGQYKTLITERKQVLLNPAELVNNQNTDVIYPGSVLRGDSFLEGKYDPVVISGPKEITFSASLQGKGLDVKKQAIPILSDVRQKINDLIKDNAEKIDYENAPTYLTYIAESVGSIESFNKVFRLHVGVDVMKKMVEVDFNYKPRQFRVEGKTYVLIKVRQPLYNIAVDPKEAKDWGEFKNLGEVEPVYVSSVDYGRVAHLLIETERTAEEVVKYVDGSVKVDVLKVDVDVNGMYREQMKKWFQQGKIMVLAAGGPLSLGNKIDSYDSFIAFLKDPNVESLINSAVPIGYKVRTLKDNKEVEIRKTVIDQYFQ</sequence>
<evidence type="ECO:0000313" key="4">
    <source>
        <dbReference type="Proteomes" id="UP000039370"/>
    </source>
</evidence>
<dbReference type="AlphaFoldDB" id="A0A0B7IG75"/>
<dbReference type="RefSeq" id="WP_041985622.1">
    <property type="nucleotide sequence ID" value="NZ_CP022389.1"/>
</dbReference>
<evidence type="ECO:0000313" key="5">
    <source>
        <dbReference type="Proteomes" id="UP000243753"/>
    </source>
</evidence>
<dbReference type="SUPFAM" id="SSF56978">
    <property type="entry name" value="Perfringolysin"/>
    <property type="match status" value="1"/>
</dbReference>
<name>A0A0B7IG75_9FLAO</name>